<dbReference type="Pfam" id="PF01370">
    <property type="entry name" value="Epimerase"/>
    <property type="match status" value="1"/>
</dbReference>
<sequence length="318" mass="35289">MRYRLRAATPLGWLIEFAMDRLTLFLKAPAMNLDDSANPDEEKRLNGADALPSLPIYNPEEALDEFDDEDMEEGPRTVLITGASGNIGRKLRAAWHEHYDLVLIDNAADPDDPDVIVADLSELDEDWITHFHGVDTVIHLAANPNDSASWEDLVGPNLDALANVLHASALAGVDRVIFASSNHVMGGYRDLDDKPIDVALPPRPDGPYGATKLMGERLGRSLASSFDMTFIALRLGWVQPGENRPESLPDDWSRGLWLSNGDLVRLFEGAVESDVEERDFLVANGMSKNRGMRWDLSEAIEWLEYHPEDDAYAGQPES</sequence>
<proteinExistence type="inferred from homology"/>
<accession>A0AAU7CI97</accession>
<dbReference type="CDD" id="cd08946">
    <property type="entry name" value="SDR_e"/>
    <property type="match status" value="1"/>
</dbReference>
<organism evidence="5">
    <name type="scientific">Singulisphaera sp. Ch08</name>
    <dbReference type="NCBI Taxonomy" id="3120278"/>
    <lineage>
        <taxon>Bacteria</taxon>
        <taxon>Pseudomonadati</taxon>
        <taxon>Planctomycetota</taxon>
        <taxon>Planctomycetia</taxon>
        <taxon>Isosphaerales</taxon>
        <taxon>Isosphaeraceae</taxon>
        <taxon>Singulisphaera</taxon>
    </lineage>
</organism>
<reference evidence="5" key="1">
    <citation type="submission" date="2024-05" db="EMBL/GenBank/DDBJ databases">
        <title>Planctomycetes of the genus Singulisphaera possess chitinolytic capabilities.</title>
        <authorList>
            <person name="Ivanova A."/>
        </authorList>
    </citation>
    <scope>NUCLEOTIDE SEQUENCE</scope>
    <source>
        <strain evidence="5">Ch08T</strain>
    </source>
</reference>
<evidence type="ECO:0000256" key="1">
    <source>
        <dbReference type="ARBA" id="ARBA00007637"/>
    </source>
</evidence>
<evidence type="ECO:0000259" key="4">
    <source>
        <dbReference type="Pfam" id="PF01370"/>
    </source>
</evidence>
<evidence type="ECO:0000313" key="5">
    <source>
        <dbReference type="EMBL" id="XBH04842.1"/>
    </source>
</evidence>
<comment type="similarity">
    <text evidence="1">Belongs to the NAD(P)-dependent epimerase/dehydratase family.</text>
</comment>
<dbReference type="PANTHER" id="PTHR43103">
    <property type="entry name" value="NUCLEOSIDE-DIPHOSPHATE-SUGAR EPIMERASE"/>
    <property type="match status" value="1"/>
</dbReference>
<evidence type="ECO:0000256" key="3">
    <source>
        <dbReference type="ARBA" id="ARBA00023027"/>
    </source>
</evidence>
<keyword evidence="3" id="KW-0520">NAD</keyword>
<name>A0AAU7CI97_9BACT</name>
<feature type="domain" description="NAD-dependent epimerase/dehydratase" evidence="4">
    <location>
        <begin position="78"/>
        <end position="236"/>
    </location>
</feature>
<dbReference type="RefSeq" id="WP_406697643.1">
    <property type="nucleotide sequence ID" value="NZ_CP155447.1"/>
</dbReference>
<dbReference type="EMBL" id="CP155447">
    <property type="protein sequence ID" value="XBH04842.1"/>
    <property type="molecule type" value="Genomic_DNA"/>
</dbReference>
<dbReference type="AlphaFoldDB" id="A0AAU7CI97"/>
<gene>
    <name evidence="5" type="ORF">V5E97_02140</name>
</gene>
<dbReference type="GO" id="GO:0016491">
    <property type="term" value="F:oxidoreductase activity"/>
    <property type="evidence" value="ECO:0007669"/>
    <property type="project" value="UniProtKB-KW"/>
</dbReference>
<keyword evidence="2" id="KW-0560">Oxidoreductase</keyword>
<dbReference type="PANTHER" id="PTHR43103:SF5">
    <property type="entry name" value="4-EPIMERASE, PUTATIVE (AFU_ORTHOLOGUE AFUA_7G00360)-RELATED"/>
    <property type="match status" value="1"/>
</dbReference>
<dbReference type="SUPFAM" id="SSF51735">
    <property type="entry name" value="NAD(P)-binding Rossmann-fold domains"/>
    <property type="match status" value="1"/>
</dbReference>
<dbReference type="Gene3D" id="3.40.50.720">
    <property type="entry name" value="NAD(P)-binding Rossmann-like Domain"/>
    <property type="match status" value="1"/>
</dbReference>
<dbReference type="InterPro" id="IPR001509">
    <property type="entry name" value="Epimerase_deHydtase"/>
</dbReference>
<protein>
    <submittedName>
        <fullName evidence="5">NAD(P)-dependent oxidoreductase</fullName>
    </submittedName>
</protein>
<dbReference type="InterPro" id="IPR036291">
    <property type="entry name" value="NAD(P)-bd_dom_sf"/>
</dbReference>
<evidence type="ECO:0000256" key="2">
    <source>
        <dbReference type="ARBA" id="ARBA00023002"/>
    </source>
</evidence>